<evidence type="ECO:0000313" key="2">
    <source>
        <dbReference type="EMBL" id="EUD11941.1"/>
    </source>
</evidence>
<dbReference type="GO" id="GO:0016747">
    <property type="term" value="F:acyltransferase activity, transferring groups other than amino-acyl groups"/>
    <property type="evidence" value="ECO:0007669"/>
    <property type="project" value="InterPro"/>
</dbReference>
<sequence>MITVAFFIRKMTYFEPNTGLISGGKMVQLVRVSASNQHDIALINELYDISFPDHEKRSIRGRESLLPLEQFYLYKIVDNNQFVGFIGGWLIETFFYIEHFAIAQHIRGAGYGQKSLSALCQLYPRIVLEIDPLLDEVARKRLHFYEKNGFIKNDYSHHHPSYNDKYTPHKLEILSLHSPFTQDEYQTFNQFLVNTVMNRNFL</sequence>
<dbReference type="InterPro" id="IPR016181">
    <property type="entry name" value="Acyl_CoA_acyltransferase"/>
</dbReference>
<comment type="caution">
    <text evidence="2">The sequence shown here is derived from an EMBL/GenBank/DDBJ whole genome shotgun (WGS) entry which is preliminary data.</text>
</comment>
<feature type="domain" description="N-acetyltransferase" evidence="1">
    <location>
        <begin position="30"/>
        <end position="172"/>
    </location>
</feature>
<protein>
    <submittedName>
        <fullName evidence="2">Acetyltransferase (GNAT) domain protein</fullName>
    </submittedName>
</protein>
<proteinExistence type="predicted"/>
<accession>A0AAV3M7W8</accession>
<organism evidence="2 3">
    <name type="scientific">Providencia alcalifaciens 205/92</name>
    <dbReference type="NCBI Taxonomy" id="1256988"/>
    <lineage>
        <taxon>Bacteria</taxon>
        <taxon>Pseudomonadati</taxon>
        <taxon>Pseudomonadota</taxon>
        <taxon>Gammaproteobacteria</taxon>
        <taxon>Enterobacterales</taxon>
        <taxon>Morganellaceae</taxon>
        <taxon>Providencia</taxon>
    </lineage>
</organism>
<name>A0AAV3M7W8_9GAMM</name>
<dbReference type="Gene3D" id="3.40.630.30">
    <property type="match status" value="1"/>
</dbReference>
<dbReference type="Proteomes" id="UP000022311">
    <property type="component" value="Unassembled WGS sequence"/>
</dbReference>
<dbReference type="EMBL" id="JALD01000028">
    <property type="protein sequence ID" value="EUD11941.1"/>
    <property type="molecule type" value="Genomic_DNA"/>
</dbReference>
<evidence type="ECO:0000259" key="1">
    <source>
        <dbReference type="PROSITE" id="PS51186"/>
    </source>
</evidence>
<reference evidence="2 3" key="1">
    <citation type="submission" date="2014-01" db="EMBL/GenBank/DDBJ databases">
        <authorList>
            <person name="Durkin A.S."/>
            <person name="McCorrison J."/>
            <person name="Torralba M."/>
            <person name="Gillis M."/>
            <person name="Haft D.H."/>
            <person name="Methe B."/>
            <person name="Sutton G."/>
            <person name="Nelson K.E."/>
        </authorList>
    </citation>
    <scope>NUCLEOTIDE SEQUENCE [LARGE SCALE GENOMIC DNA]</scope>
    <source>
        <strain evidence="2 3">205/92</strain>
    </source>
</reference>
<dbReference type="InterPro" id="IPR000182">
    <property type="entry name" value="GNAT_dom"/>
</dbReference>
<dbReference type="SUPFAM" id="SSF55729">
    <property type="entry name" value="Acyl-CoA N-acyltransferases (Nat)"/>
    <property type="match status" value="1"/>
</dbReference>
<evidence type="ECO:0000313" key="3">
    <source>
        <dbReference type="Proteomes" id="UP000022311"/>
    </source>
</evidence>
<dbReference type="PROSITE" id="PS51186">
    <property type="entry name" value="GNAT"/>
    <property type="match status" value="1"/>
</dbReference>
<dbReference type="CDD" id="cd04301">
    <property type="entry name" value="NAT_SF"/>
    <property type="match status" value="1"/>
</dbReference>
<dbReference type="AlphaFoldDB" id="A0AAV3M7W8"/>
<gene>
    <name evidence="2" type="ORF">HMPREF1563_1356</name>
</gene>
<dbReference type="Pfam" id="PF00583">
    <property type="entry name" value="Acetyltransf_1"/>
    <property type="match status" value="1"/>
</dbReference>